<comment type="catalytic activity">
    <reaction evidence="12">
        <text>a pyranoside + acceptor = a pyranosid-3,4-diulose + reduced acceptor.</text>
        <dbReference type="EC" id="1.1.99.29"/>
    </reaction>
</comment>
<dbReference type="Gene3D" id="3.30.560.10">
    <property type="entry name" value="Glucose Oxidase, domain 3"/>
    <property type="match status" value="1"/>
</dbReference>
<dbReference type="InterPro" id="IPR036188">
    <property type="entry name" value="FAD/NAD-bd_sf"/>
</dbReference>
<dbReference type="EMBL" id="MU157827">
    <property type="protein sequence ID" value="KAF9533902.1"/>
    <property type="molecule type" value="Genomic_DNA"/>
</dbReference>
<dbReference type="InterPro" id="IPR012132">
    <property type="entry name" value="GMC_OxRdtase"/>
</dbReference>
<dbReference type="PANTHER" id="PTHR11552">
    <property type="entry name" value="GLUCOSE-METHANOL-CHOLINE GMC OXIDOREDUCTASE"/>
    <property type="match status" value="1"/>
</dbReference>
<evidence type="ECO:0000256" key="3">
    <source>
        <dbReference type="ARBA" id="ARBA00010790"/>
    </source>
</evidence>
<dbReference type="Pfam" id="PF00732">
    <property type="entry name" value="GMC_oxred_N"/>
    <property type="match status" value="1"/>
</dbReference>
<comment type="catalytic activity">
    <reaction evidence="10">
        <text>pyranose + acceptor = pyranos-3-ulose + reduced acceptor.</text>
        <dbReference type="EC" id="1.1.99.29"/>
    </reaction>
</comment>
<comment type="caution">
    <text evidence="15">The sequence shown here is derived from an EMBL/GenBank/DDBJ whole genome shotgun (WGS) entry which is preliminary data.</text>
</comment>
<comment type="subcellular location">
    <subcellularLocation>
        <location evidence="2">Secreted</location>
    </subcellularLocation>
</comment>
<name>A0A9P6ERN1_9AGAR</name>
<keyword evidence="16" id="KW-1185">Reference proteome</keyword>
<feature type="binding site" evidence="13">
    <location>
        <begin position="97"/>
        <end position="100"/>
    </location>
    <ligand>
        <name>FAD</name>
        <dbReference type="ChEBI" id="CHEBI:57692"/>
    </ligand>
</feature>
<gene>
    <name evidence="15" type="ORF">CPB83DRAFT_889692</name>
</gene>
<comment type="similarity">
    <text evidence="3">Belongs to the GMC oxidoreductase family.</text>
</comment>
<reference evidence="15" key="1">
    <citation type="submission" date="2020-11" db="EMBL/GenBank/DDBJ databases">
        <authorList>
            <consortium name="DOE Joint Genome Institute"/>
            <person name="Ahrendt S."/>
            <person name="Riley R."/>
            <person name="Andreopoulos W."/>
            <person name="Labutti K."/>
            <person name="Pangilinan J."/>
            <person name="Ruiz-Duenas F.J."/>
            <person name="Barrasa J.M."/>
            <person name="Sanchez-Garcia M."/>
            <person name="Camarero S."/>
            <person name="Miyauchi S."/>
            <person name="Serrano A."/>
            <person name="Linde D."/>
            <person name="Babiker R."/>
            <person name="Drula E."/>
            <person name="Ayuso-Fernandez I."/>
            <person name="Pacheco R."/>
            <person name="Padilla G."/>
            <person name="Ferreira P."/>
            <person name="Barriuso J."/>
            <person name="Kellner H."/>
            <person name="Castanera R."/>
            <person name="Alfaro M."/>
            <person name="Ramirez L."/>
            <person name="Pisabarro A.G."/>
            <person name="Kuo A."/>
            <person name="Tritt A."/>
            <person name="Lipzen A."/>
            <person name="He G."/>
            <person name="Yan M."/>
            <person name="Ng V."/>
            <person name="Cullen D."/>
            <person name="Martin F."/>
            <person name="Rosso M.-N."/>
            <person name="Henrissat B."/>
            <person name="Hibbett D."/>
            <person name="Martinez A.T."/>
            <person name="Grigoriev I.V."/>
        </authorList>
    </citation>
    <scope>NUCLEOTIDE SEQUENCE</scope>
    <source>
        <strain evidence="15">CBS 506.95</strain>
    </source>
</reference>
<dbReference type="PIRSF" id="PIRSF000137">
    <property type="entry name" value="Alcohol_oxidase"/>
    <property type="match status" value="1"/>
</dbReference>
<keyword evidence="6" id="KW-0964">Secreted</keyword>
<evidence type="ECO:0000256" key="12">
    <source>
        <dbReference type="ARBA" id="ARBA00034059"/>
    </source>
</evidence>
<evidence type="ECO:0000256" key="6">
    <source>
        <dbReference type="ARBA" id="ARBA00022525"/>
    </source>
</evidence>
<comment type="subunit">
    <text evidence="4">Monomer.</text>
</comment>
<feature type="binding site" evidence="13">
    <location>
        <begin position="522"/>
        <end position="523"/>
    </location>
    <ligand>
        <name>FAD</name>
        <dbReference type="ChEBI" id="CHEBI:57692"/>
    </ligand>
</feature>
<evidence type="ECO:0000259" key="14">
    <source>
        <dbReference type="PROSITE" id="PS00624"/>
    </source>
</evidence>
<evidence type="ECO:0000313" key="15">
    <source>
        <dbReference type="EMBL" id="KAF9533902.1"/>
    </source>
</evidence>
<dbReference type="InterPro" id="IPR000172">
    <property type="entry name" value="GMC_OxRdtase_N"/>
</dbReference>
<comment type="catalytic activity">
    <reaction evidence="11">
        <text>a pyranoside + acceptor = a pyranosid-3-ulose + reduced acceptor.</text>
        <dbReference type="EC" id="1.1.99.29"/>
    </reaction>
</comment>
<dbReference type="PROSITE" id="PS00624">
    <property type="entry name" value="GMC_OXRED_2"/>
    <property type="match status" value="1"/>
</dbReference>
<evidence type="ECO:0000256" key="7">
    <source>
        <dbReference type="ARBA" id="ARBA00024699"/>
    </source>
</evidence>
<evidence type="ECO:0000256" key="10">
    <source>
        <dbReference type="ARBA" id="ARBA00034029"/>
    </source>
</evidence>
<dbReference type="PANTHER" id="PTHR11552:SF78">
    <property type="entry name" value="GLUCOSE-METHANOL-CHOLINE OXIDOREDUCTASE N-TERMINAL DOMAIN-CONTAINING PROTEIN"/>
    <property type="match status" value="1"/>
</dbReference>
<dbReference type="EC" id="1.1.99.29" evidence="5"/>
<comment type="function">
    <text evidence="7">Catalyzes the single-oxidation or sequential double oxidation reaction of carbohydrates primarily at carbon-2 and/or carbon-3 with the concomitant reduction of the flavin. The enzyme exhibits a broad sugar substrate specificity, oxidizing different aldopyranoses to the corresponding C-1, C-2, C-3 or C-1,2, C-2,3 and C-3,4 (di)dehydro sugars with substrate-specific regioselectivity. Accepts only a narrow range of electron acceptors such as substituted benzoquinones and complexed metal ions and reacts extremely slowly with O(2) as acceptor. May play a role in the natural recycling of plant matter by oxidizing all major monosaccharides in lignocellulose and by reducing quinone compounds or reactive radical species generated during lignin depolymerization.</text>
</comment>
<evidence type="ECO:0000313" key="16">
    <source>
        <dbReference type="Proteomes" id="UP000807306"/>
    </source>
</evidence>
<dbReference type="Gene3D" id="3.50.50.60">
    <property type="entry name" value="FAD/NAD(P)-binding domain"/>
    <property type="match status" value="1"/>
</dbReference>
<dbReference type="SUPFAM" id="SSF51905">
    <property type="entry name" value="FAD/NAD(P)-binding domain"/>
    <property type="match status" value="1"/>
</dbReference>
<protein>
    <recommendedName>
        <fullName evidence="5">pyranose dehydrogenase (acceptor)</fullName>
        <ecNumber evidence="5">1.1.99.29</ecNumber>
    </recommendedName>
</protein>
<dbReference type="SUPFAM" id="SSF54373">
    <property type="entry name" value="FAD-linked reductases, C-terminal domain"/>
    <property type="match status" value="1"/>
</dbReference>
<keyword evidence="13" id="KW-0274">FAD</keyword>
<keyword evidence="13" id="KW-0285">Flavoprotein</keyword>
<dbReference type="Pfam" id="PF05199">
    <property type="entry name" value="GMC_oxred_C"/>
    <property type="match status" value="1"/>
</dbReference>
<comment type="catalytic activity">
    <reaction evidence="8">
        <text>pyranose + acceptor = pyranos-2-ulose + reduced acceptor.</text>
        <dbReference type="EC" id="1.1.99.29"/>
    </reaction>
</comment>
<evidence type="ECO:0000256" key="11">
    <source>
        <dbReference type="ARBA" id="ARBA00034050"/>
    </source>
</evidence>
<evidence type="ECO:0000256" key="1">
    <source>
        <dbReference type="ARBA" id="ARBA00001974"/>
    </source>
</evidence>
<evidence type="ECO:0000256" key="4">
    <source>
        <dbReference type="ARBA" id="ARBA00011245"/>
    </source>
</evidence>
<organism evidence="15 16">
    <name type="scientific">Crepidotus variabilis</name>
    <dbReference type="NCBI Taxonomy" id="179855"/>
    <lineage>
        <taxon>Eukaryota</taxon>
        <taxon>Fungi</taxon>
        <taxon>Dikarya</taxon>
        <taxon>Basidiomycota</taxon>
        <taxon>Agaricomycotina</taxon>
        <taxon>Agaricomycetes</taxon>
        <taxon>Agaricomycetidae</taxon>
        <taxon>Agaricales</taxon>
        <taxon>Agaricineae</taxon>
        <taxon>Crepidotaceae</taxon>
        <taxon>Crepidotus</taxon>
    </lineage>
</organism>
<dbReference type="OrthoDB" id="269227at2759"/>
<sequence>MAVYDIIFAGGGAAACVTAGRLAEADPSLKILILESGPHSQDIFHHIQPARYYSQLNPAVNTGTLTFTNVGRKSEALLGRTPVVPSAHAVGGGSSVNFAVYTRAAASDYDDWESVYGNKGWGSDKLIPLIKKSETYQGDIVNDTHGTSGPIKVSFSKEHINVGTYFLEAAAAYDKNRTLTKDTNDFHNCDKYVDGLTGRRSDTAHNYIYNKNLTNVKVSDCSRVVRVLFEGTRAVGVEYVKSSGGTKETLVANASRLVVVSSGAFGSPAILERSGIGSKDILEKNGLKQFVDLPGVGEHYMDHNVIFSSYHGSQETETMDHVFRGTDEDVEVHNQQWYSHGTGLLTQNALDAGGKLRPTKNELNTIPEFEHRWKTYHEPSPDKPVMVVFAFSSYGGKDPTTPIGKYFSLVYFTGYPVSTGSVHITAGLDPFGSLDFNAGFLNDAADVAVLRWAYKRCREYARRMKLYRGEVVAAHPKYPEGSSAAARDSIETAELSSSDIVYSKEDDDAIDKYHRENVETSWHSCGTCAMKPRSQGGVVDERLNVYGVQGLKVADVSIAPGNVGANTYGTALAIGEKAAVIIAEDLGIKGVTPS</sequence>
<evidence type="ECO:0000256" key="8">
    <source>
        <dbReference type="ARBA" id="ARBA00033986"/>
    </source>
</evidence>
<dbReference type="GO" id="GO:0033718">
    <property type="term" value="F:pyranose dehydrogenase (acceptor) activity"/>
    <property type="evidence" value="ECO:0007669"/>
    <property type="project" value="UniProtKB-EC"/>
</dbReference>
<evidence type="ECO:0000256" key="5">
    <source>
        <dbReference type="ARBA" id="ARBA00013177"/>
    </source>
</evidence>
<dbReference type="GO" id="GO:0050660">
    <property type="term" value="F:flavin adenine dinucleotide binding"/>
    <property type="evidence" value="ECO:0007669"/>
    <property type="project" value="InterPro"/>
</dbReference>
<evidence type="ECO:0000256" key="2">
    <source>
        <dbReference type="ARBA" id="ARBA00004613"/>
    </source>
</evidence>
<evidence type="ECO:0000256" key="13">
    <source>
        <dbReference type="PIRSR" id="PIRSR000137-2"/>
    </source>
</evidence>
<dbReference type="Proteomes" id="UP000807306">
    <property type="component" value="Unassembled WGS sequence"/>
</dbReference>
<proteinExistence type="inferred from homology"/>
<feature type="binding site" evidence="13">
    <location>
        <position position="224"/>
    </location>
    <ligand>
        <name>FAD</name>
        <dbReference type="ChEBI" id="CHEBI:57692"/>
    </ligand>
</feature>
<accession>A0A9P6ERN1</accession>
<dbReference type="GO" id="GO:0005576">
    <property type="term" value="C:extracellular region"/>
    <property type="evidence" value="ECO:0007669"/>
    <property type="project" value="UniProtKB-SubCell"/>
</dbReference>
<comment type="cofactor">
    <cofactor evidence="1 13">
        <name>FAD</name>
        <dbReference type="ChEBI" id="CHEBI:57692"/>
    </cofactor>
</comment>
<dbReference type="AlphaFoldDB" id="A0A9P6ERN1"/>
<comment type="catalytic activity">
    <reaction evidence="9">
        <text>pyranose + acceptor = pyranos-2,3-diulose + reduced acceptor.</text>
        <dbReference type="EC" id="1.1.99.29"/>
    </reaction>
</comment>
<dbReference type="InterPro" id="IPR007867">
    <property type="entry name" value="GMC_OxRtase_C"/>
</dbReference>
<feature type="domain" description="Glucose-methanol-choline oxidoreductase N-terminal" evidence="14">
    <location>
        <begin position="263"/>
        <end position="277"/>
    </location>
</feature>
<evidence type="ECO:0000256" key="9">
    <source>
        <dbReference type="ARBA" id="ARBA00034010"/>
    </source>
</evidence>